<dbReference type="GO" id="GO:0019843">
    <property type="term" value="F:rRNA binding"/>
    <property type="evidence" value="ECO:0007669"/>
    <property type="project" value="TreeGrafter"/>
</dbReference>
<dbReference type="GO" id="GO:0000462">
    <property type="term" value="P:maturation of SSU-rRNA from tricistronic rRNA transcript (SSU-rRNA, 5.8S rRNA, LSU-rRNA)"/>
    <property type="evidence" value="ECO:0007669"/>
    <property type="project" value="TreeGrafter"/>
</dbReference>
<dbReference type="AlphaFoldDB" id="A0A8S1IT59"/>
<feature type="domain" description="UTP25 NTP hydrolase-like" evidence="6">
    <location>
        <begin position="337"/>
        <end position="609"/>
    </location>
</feature>
<comment type="caution">
    <text evidence="7">The sequence shown here is derived from an EMBL/GenBank/DDBJ whole genome shotgun (WGS) entry which is preliminary data.</text>
</comment>
<evidence type="ECO:0000256" key="4">
    <source>
        <dbReference type="SAM" id="MobiDB-lite"/>
    </source>
</evidence>
<comment type="subcellular location">
    <subcellularLocation>
        <location evidence="1">Nucleus</location>
        <location evidence="1">Nucleolus</location>
    </subcellularLocation>
</comment>
<accession>A0A8S1IT59</accession>
<comment type="similarity">
    <text evidence="2">Belongs to the UTP25 family.</text>
</comment>
<evidence type="ECO:0000313" key="8">
    <source>
        <dbReference type="Proteomes" id="UP000708148"/>
    </source>
</evidence>
<evidence type="ECO:0000259" key="6">
    <source>
        <dbReference type="Pfam" id="PF22916"/>
    </source>
</evidence>
<dbReference type="InterPro" id="IPR053939">
    <property type="entry name" value="UTP25_C"/>
</dbReference>
<keyword evidence="8" id="KW-1185">Reference proteome</keyword>
<feature type="compositionally biased region" description="Basic residues" evidence="4">
    <location>
        <begin position="66"/>
        <end position="75"/>
    </location>
</feature>
<gene>
    <name evidence="7" type="ORF">OSTQU699_LOCUS3311</name>
</gene>
<feature type="compositionally biased region" description="Low complexity" evidence="4">
    <location>
        <begin position="76"/>
        <end position="87"/>
    </location>
</feature>
<dbReference type="Pfam" id="PF06862">
    <property type="entry name" value="Utp25_C"/>
    <property type="match status" value="1"/>
</dbReference>
<dbReference type="GO" id="GO:0032040">
    <property type="term" value="C:small-subunit processome"/>
    <property type="evidence" value="ECO:0007669"/>
    <property type="project" value="TreeGrafter"/>
</dbReference>
<organism evidence="7 8">
    <name type="scientific">Ostreobium quekettii</name>
    <dbReference type="NCBI Taxonomy" id="121088"/>
    <lineage>
        <taxon>Eukaryota</taxon>
        <taxon>Viridiplantae</taxon>
        <taxon>Chlorophyta</taxon>
        <taxon>core chlorophytes</taxon>
        <taxon>Ulvophyceae</taxon>
        <taxon>TCBD clade</taxon>
        <taxon>Bryopsidales</taxon>
        <taxon>Ostreobineae</taxon>
        <taxon>Ostreobiaceae</taxon>
        <taxon>Ostreobium</taxon>
    </lineage>
</organism>
<dbReference type="Gene3D" id="3.40.50.300">
    <property type="entry name" value="P-loop containing nucleotide triphosphate hydrolases"/>
    <property type="match status" value="1"/>
</dbReference>
<evidence type="ECO:0000256" key="1">
    <source>
        <dbReference type="ARBA" id="ARBA00004604"/>
    </source>
</evidence>
<evidence type="ECO:0000256" key="2">
    <source>
        <dbReference type="ARBA" id="ARBA00009223"/>
    </source>
</evidence>
<keyword evidence="3" id="KW-0539">Nucleus</keyword>
<name>A0A8S1IT59_9CHLO</name>
<proteinExistence type="inferred from homology"/>
<evidence type="ECO:0008006" key="9">
    <source>
        <dbReference type="Google" id="ProtNLM"/>
    </source>
</evidence>
<protein>
    <recommendedName>
        <fullName evidence="9">U3 small nucleolar RNA-associated protein 25</fullName>
    </recommendedName>
</protein>
<dbReference type="InterPro" id="IPR027417">
    <property type="entry name" value="P-loop_NTPase"/>
</dbReference>
<dbReference type="SUPFAM" id="SSF52540">
    <property type="entry name" value="P-loop containing nucleoside triphosphate hydrolases"/>
    <property type="match status" value="1"/>
</dbReference>
<dbReference type="InterPro" id="IPR010678">
    <property type="entry name" value="UTP25"/>
</dbReference>
<dbReference type="EMBL" id="CAJHUC010000734">
    <property type="protein sequence ID" value="CAD7697950.1"/>
    <property type="molecule type" value="Genomic_DNA"/>
</dbReference>
<reference evidence="7" key="1">
    <citation type="submission" date="2020-12" db="EMBL/GenBank/DDBJ databases">
        <authorList>
            <person name="Iha C."/>
        </authorList>
    </citation>
    <scope>NUCLEOTIDE SEQUENCE</scope>
</reference>
<dbReference type="InterPro" id="IPR053940">
    <property type="entry name" value="UTP25_NTPase-like"/>
</dbReference>
<evidence type="ECO:0000313" key="7">
    <source>
        <dbReference type="EMBL" id="CAD7697950.1"/>
    </source>
</evidence>
<feature type="region of interest" description="Disordered" evidence="4">
    <location>
        <begin position="32"/>
        <end position="112"/>
    </location>
</feature>
<evidence type="ECO:0000256" key="3">
    <source>
        <dbReference type="ARBA" id="ARBA00023242"/>
    </source>
</evidence>
<dbReference type="OrthoDB" id="10264378at2759"/>
<feature type="region of interest" description="Disordered" evidence="4">
    <location>
        <begin position="130"/>
        <end position="151"/>
    </location>
</feature>
<feature type="domain" description="UTP25 C-terminal" evidence="5">
    <location>
        <begin position="620"/>
        <end position="802"/>
    </location>
</feature>
<dbReference type="Pfam" id="PF22916">
    <property type="entry name" value="UTP25_NTPase-like"/>
    <property type="match status" value="1"/>
</dbReference>
<dbReference type="GO" id="GO:0034511">
    <property type="term" value="F:U3 snoRNA binding"/>
    <property type="evidence" value="ECO:0007669"/>
    <property type="project" value="InterPro"/>
</dbReference>
<sequence>MRTSTLCAPGPTVATIRDAMGALARALKSRKRCAEDTPGGATLNALGGGDPGCLRSAPAPQPAVPHARRKRRKKSSAGGSRSEAGAGWRRRSDGESEGSDGEPGPPQAAGVDATKSYWALIDSLEETRGRRSVGDLDRGAGGAGGRKAEARGLGDGEFEDCDLDLLGLEHMRTHTAAEDVKDATSDHEAQDASSDEEIVLGAEGELEAAAEDNPASKESDLWRLHFSHELSDDDVVALRDRKKEFRSTTNKQLKDAWPGEWRLCGCDAPVAPSNLHECGIGNRLQTRWRDMHSQEAMPPGKHSLPKSVEDNLLFRPLENGDFVDAQQRTFFSLLANYKDVLLPAKPYPNSIPAPDPLRDAYVLHCVNHILRSRFAVRRNDSSLKKQGAGATAESDEGVLRDQGFTRPRVLILVPMKNAAFQVVHKMMKLAVDKAKGRTHYRNKFVDQFGPDEVLEEALKRISRRSDKMPAEHTALFHGNTEDDFSLGIRFSRMSLHLYEDFYSADVIVASPISLAVMLGNKGADFLSSIEVLVIDQADVLTMQNWQHVDTVVKCLNHLPKEQHGTDIMRVHEWQLKGNARHFRQTVMLSSFGTADLNAMFNKCSNFGGMAMLHCWPQGVLGEIRPLVHQVFERVNVPSLSDSPNAMLEYFKAKVFPRLNGGGLGSGVLLFIPHYFDFVHVRNFIKEEGIEHGNISEYSKPRQIAHVRRLFARGERRLLLYTERTHFYNRCVIRGCKDIVFYGLPYHAHFYSEIVNLMEEASLESRPTVTVLFSRFNLLELEGVVGAQRARKMVKGESSAYMFC</sequence>
<dbReference type="Proteomes" id="UP000708148">
    <property type="component" value="Unassembled WGS sequence"/>
</dbReference>
<dbReference type="PANTHER" id="PTHR12933:SF0">
    <property type="entry name" value="U3 SMALL NUCLEOLAR RNA-ASSOCIATED PROTEIN 25 HOMOLOG"/>
    <property type="match status" value="1"/>
</dbReference>
<dbReference type="PANTHER" id="PTHR12933">
    <property type="entry name" value="ORF PROTEIN-RELATED"/>
    <property type="match status" value="1"/>
</dbReference>
<evidence type="ECO:0000259" key="5">
    <source>
        <dbReference type="Pfam" id="PF06862"/>
    </source>
</evidence>